<evidence type="ECO:0000256" key="4">
    <source>
        <dbReference type="ARBA" id="ARBA00022722"/>
    </source>
</evidence>
<dbReference type="EMBL" id="JAHWGI010001226">
    <property type="protein sequence ID" value="KAK3925321.1"/>
    <property type="molecule type" value="Genomic_DNA"/>
</dbReference>
<evidence type="ECO:0000256" key="1">
    <source>
        <dbReference type="ARBA" id="ARBA00001968"/>
    </source>
</evidence>
<evidence type="ECO:0000313" key="9">
    <source>
        <dbReference type="EMBL" id="KAK3925321.1"/>
    </source>
</evidence>
<evidence type="ECO:0000256" key="2">
    <source>
        <dbReference type="ARBA" id="ARBA00004123"/>
    </source>
</evidence>
<reference evidence="9" key="1">
    <citation type="submission" date="2021-07" db="EMBL/GenBank/DDBJ databases">
        <authorList>
            <person name="Catto M.A."/>
            <person name="Jacobson A."/>
            <person name="Kennedy G."/>
            <person name="Labadie P."/>
            <person name="Hunt B.G."/>
            <person name="Srinivasan R."/>
        </authorList>
    </citation>
    <scope>NUCLEOTIDE SEQUENCE</scope>
    <source>
        <strain evidence="9">PL_HMW_Pooled</strain>
        <tissue evidence="9">Head</tissue>
    </source>
</reference>
<dbReference type="GO" id="GO:0046872">
    <property type="term" value="F:metal ion binding"/>
    <property type="evidence" value="ECO:0007669"/>
    <property type="project" value="UniProtKB-KW"/>
</dbReference>
<evidence type="ECO:0000256" key="5">
    <source>
        <dbReference type="ARBA" id="ARBA00022723"/>
    </source>
</evidence>
<evidence type="ECO:0000256" key="3">
    <source>
        <dbReference type="ARBA" id="ARBA00006958"/>
    </source>
</evidence>
<keyword evidence="5" id="KW-0479">Metal-binding</keyword>
<feature type="domain" description="DDE Tnp4" evidence="8">
    <location>
        <begin position="225"/>
        <end position="364"/>
    </location>
</feature>
<name>A0AAE1HR68_9NEOP</name>
<evidence type="ECO:0000313" key="10">
    <source>
        <dbReference type="Proteomes" id="UP001219518"/>
    </source>
</evidence>
<comment type="subcellular location">
    <subcellularLocation>
        <location evidence="2">Nucleus</location>
    </subcellularLocation>
</comment>
<protein>
    <submittedName>
        <fullName evidence="9">Protein ANTAGONIST OF LIKE HETEROCHROMATIN PROTEIN 1</fullName>
    </submittedName>
</protein>
<comment type="similarity">
    <text evidence="3">Belongs to the HARBI1 family.</text>
</comment>
<keyword evidence="7" id="KW-0539">Nucleus</keyword>
<accession>A0AAE1HR68</accession>
<keyword evidence="10" id="KW-1185">Reference proteome</keyword>
<evidence type="ECO:0000259" key="8">
    <source>
        <dbReference type="Pfam" id="PF13359"/>
    </source>
</evidence>
<dbReference type="GO" id="GO:0004518">
    <property type="term" value="F:nuclease activity"/>
    <property type="evidence" value="ECO:0007669"/>
    <property type="project" value="UniProtKB-KW"/>
</dbReference>
<dbReference type="GO" id="GO:0016787">
    <property type="term" value="F:hydrolase activity"/>
    <property type="evidence" value="ECO:0007669"/>
    <property type="project" value="UniProtKB-KW"/>
</dbReference>
<gene>
    <name evidence="9" type="ORF">KUF71_013528</name>
</gene>
<proteinExistence type="inferred from homology"/>
<keyword evidence="4" id="KW-0540">Nuclease</keyword>
<comment type="caution">
    <text evidence="9">The sequence shown here is derived from an EMBL/GenBank/DDBJ whole genome shotgun (WGS) entry which is preliminary data.</text>
</comment>
<dbReference type="PANTHER" id="PTHR22930:SF85">
    <property type="entry name" value="GH03217P-RELATED"/>
    <property type="match status" value="1"/>
</dbReference>
<dbReference type="Pfam" id="PF13359">
    <property type="entry name" value="DDE_Tnp_4"/>
    <property type="match status" value="1"/>
</dbReference>
<dbReference type="PANTHER" id="PTHR22930">
    <property type="match status" value="1"/>
</dbReference>
<organism evidence="9 10">
    <name type="scientific">Frankliniella fusca</name>
    <dbReference type="NCBI Taxonomy" id="407009"/>
    <lineage>
        <taxon>Eukaryota</taxon>
        <taxon>Metazoa</taxon>
        <taxon>Ecdysozoa</taxon>
        <taxon>Arthropoda</taxon>
        <taxon>Hexapoda</taxon>
        <taxon>Insecta</taxon>
        <taxon>Pterygota</taxon>
        <taxon>Neoptera</taxon>
        <taxon>Paraneoptera</taxon>
        <taxon>Thysanoptera</taxon>
        <taxon>Terebrantia</taxon>
        <taxon>Thripoidea</taxon>
        <taxon>Thripidae</taxon>
        <taxon>Frankliniella</taxon>
    </lineage>
</organism>
<sequence length="453" mass="52795">MDNLPEVLQHVIDYMLWSMDEEDRLAQEIILDDDDDDDENDNLLQRLQAGRDMNGILDVVVGPALVAEIFEMLDDEDELAIELIHGENDREIDWRRNLPRMAYMRGLEDPYFLQHFRMDRQVFEKLIVVLGHHLTEKNRLIRLRTEIDKSLMMAIWIIANLDTFRATGAVFGVSRSTVHANYLVVIEALRELASRYIKWPPREERQRISQILERRSGYRGIVRAIDGTLIATTAPKIQRERYIDRHQRYSLNVQAVCDHNLLFRDVYLGQPGSVHDCRVFQRSPLHDLFLDGDDLLSEGEHILGYGEYELTDKVHFNRIHSGIRMFVERSFGLLRGKMRRLLKLYIKRFVYCLDHVLSSFVLHNFIILRGEDAVRIQVGIRILPDQAPDPNRNYAEFEIHDEDEDEDEEIVQKPGVGAVNRNAARMDHPLLQRAKAAGERKRNEIADVLCAPV</sequence>
<dbReference type="Proteomes" id="UP001219518">
    <property type="component" value="Unassembled WGS sequence"/>
</dbReference>
<keyword evidence="6" id="KW-0378">Hydrolase</keyword>
<evidence type="ECO:0000256" key="6">
    <source>
        <dbReference type="ARBA" id="ARBA00022801"/>
    </source>
</evidence>
<evidence type="ECO:0000256" key="7">
    <source>
        <dbReference type="ARBA" id="ARBA00023242"/>
    </source>
</evidence>
<reference evidence="9" key="2">
    <citation type="journal article" date="2023" name="BMC Genomics">
        <title>Pest status, molecular evolution, and epigenetic factors derived from the genome assembly of Frankliniella fusca, a thysanopteran phytovirus vector.</title>
        <authorList>
            <person name="Catto M.A."/>
            <person name="Labadie P.E."/>
            <person name="Jacobson A.L."/>
            <person name="Kennedy G.G."/>
            <person name="Srinivasan R."/>
            <person name="Hunt B.G."/>
        </authorList>
    </citation>
    <scope>NUCLEOTIDE SEQUENCE</scope>
    <source>
        <strain evidence="9">PL_HMW_Pooled</strain>
    </source>
</reference>
<dbReference type="AlphaFoldDB" id="A0AAE1HR68"/>
<dbReference type="GO" id="GO:0005634">
    <property type="term" value="C:nucleus"/>
    <property type="evidence" value="ECO:0007669"/>
    <property type="project" value="UniProtKB-SubCell"/>
</dbReference>
<dbReference type="InterPro" id="IPR045249">
    <property type="entry name" value="HARBI1-like"/>
</dbReference>
<dbReference type="InterPro" id="IPR027806">
    <property type="entry name" value="HARBI1_dom"/>
</dbReference>
<comment type="cofactor">
    <cofactor evidence="1">
        <name>a divalent metal cation</name>
        <dbReference type="ChEBI" id="CHEBI:60240"/>
    </cofactor>
</comment>